<reference evidence="1 2" key="2">
    <citation type="submission" date="2018-10" db="EMBL/GenBank/DDBJ databases">
        <authorList>
            <consortium name="Pathogen Informatics"/>
        </authorList>
    </citation>
    <scope>NUCLEOTIDE SEQUENCE [LARGE SCALE GENOMIC DNA]</scope>
</reference>
<evidence type="ECO:0000313" key="3">
    <source>
        <dbReference type="WBParaSite" id="EVEC_0000006801-mRNA-1"/>
    </source>
</evidence>
<name>A0A0N4USH8_ENTVE</name>
<evidence type="ECO:0000313" key="1">
    <source>
        <dbReference type="EMBL" id="VDD84900.1"/>
    </source>
</evidence>
<dbReference type="EMBL" id="UXUI01000018">
    <property type="protein sequence ID" value="VDD84900.1"/>
    <property type="molecule type" value="Genomic_DNA"/>
</dbReference>
<dbReference type="WBParaSite" id="EVEC_0000006801-mRNA-1">
    <property type="protein sequence ID" value="EVEC_0000006801-mRNA-1"/>
    <property type="gene ID" value="EVEC_0000006801"/>
</dbReference>
<reference evidence="3" key="1">
    <citation type="submission" date="2017-02" db="UniProtKB">
        <authorList>
            <consortium name="WormBaseParasite"/>
        </authorList>
    </citation>
    <scope>IDENTIFICATION</scope>
</reference>
<gene>
    <name evidence="1" type="ORF">EVEC_LOCUS43</name>
</gene>
<dbReference type="Proteomes" id="UP000274131">
    <property type="component" value="Unassembled WGS sequence"/>
</dbReference>
<dbReference type="AlphaFoldDB" id="A0A0N4USH8"/>
<proteinExistence type="predicted"/>
<keyword evidence="2" id="KW-1185">Reference proteome</keyword>
<organism evidence="3">
    <name type="scientific">Enterobius vermicularis</name>
    <name type="common">Human pinworm</name>
    <dbReference type="NCBI Taxonomy" id="51028"/>
    <lineage>
        <taxon>Eukaryota</taxon>
        <taxon>Metazoa</taxon>
        <taxon>Ecdysozoa</taxon>
        <taxon>Nematoda</taxon>
        <taxon>Chromadorea</taxon>
        <taxon>Rhabditida</taxon>
        <taxon>Spirurina</taxon>
        <taxon>Oxyuridomorpha</taxon>
        <taxon>Oxyuroidea</taxon>
        <taxon>Oxyuridae</taxon>
        <taxon>Enterobius</taxon>
    </lineage>
</organism>
<evidence type="ECO:0000313" key="2">
    <source>
        <dbReference type="Proteomes" id="UP000274131"/>
    </source>
</evidence>
<accession>A0A0N4USH8</accession>
<sequence length="143" mass="16406">MILVHQIIKILGGSTQRRLTLWISQNQEFCTQKTKAIQDPKGLDLLGREFQAIQDPKGLDLLGREFDTGFSVLLVPHIRFAKQTTFEAHTFLKLFMAGRGGARKRLANPDKLSDDEYLLKRQRNNDAVNRPVLSLVKRTFEKE</sequence>
<protein>
    <submittedName>
        <fullName evidence="1 3">Uncharacterized protein</fullName>
    </submittedName>
</protein>